<dbReference type="Proteomes" id="UP000028493">
    <property type="component" value="Unassembled WGS sequence"/>
</dbReference>
<dbReference type="AlphaFoldDB" id="A0A077PKM9"/>
<gene>
    <name evidence="1" type="ORF">XBKB1_3380006</name>
</gene>
<organism evidence="1 2">
    <name type="scientific">Xenorhabdus bovienii str. kraussei Becker Underwood</name>
    <dbReference type="NCBI Taxonomy" id="1398204"/>
    <lineage>
        <taxon>Bacteria</taxon>
        <taxon>Pseudomonadati</taxon>
        <taxon>Pseudomonadota</taxon>
        <taxon>Gammaproteobacteria</taxon>
        <taxon>Enterobacterales</taxon>
        <taxon>Morganellaceae</taxon>
        <taxon>Xenorhabdus</taxon>
    </lineage>
</organism>
<reference evidence="1" key="1">
    <citation type="submission" date="2013-07" db="EMBL/GenBank/DDBJ databases">
        <title>Sub-species coevolution in mutualistic symbiosis.</title>
        <authorList>
            <person name="Murfin K."/>
            <person name="Klassen J."/>
            <person name="Lee M."/>
            <person name="Forst S."/>
            <person name="Stock P."/>
            <person name="Goodrich-Blair H."/>
        </authorList>
    </citation>
    <scope>NUCLEOTIDE SEQUENCE [LARGE SCALE GENOMIC DNA]</scope>
    <source>
        <strain evidence="1">Kraussei Becker Underwood</strain>
    </source>
</reference>
<comment type="caution">
    <text evidence="1">The sequence shown here is derived from an EMBL/GenBank/DDBJ whole genome shotgun (WGS) entry which is preliminary data.</text>
</comment>
<accession>A0A077PKM9</accession>
<evidence type="ECO:0000313" key="1">
    <source>
        <dbReference type="EMBL" id="CDH24965.1"/>
    </source>
</evidence>
<dbReference type="HOGENOM" id="CLU_3190783_0_0_6"/>
<protein>
    <submittedName>
        <fullName evidence="1">Uncharacterized protein</fullName>
    </submittedName>
</protein>
<evidence type="ECO:0000313" key="2">
    <source>
        <dbReference type="Proteomes" id="UP000028493"/>
    </source>
</evidence>
<dbReference type="RefSeq" id="WP_155272044.1">
    <property type="nucleotide sequence ID" value="NZ_CAWLXS010000326.1"/>
</dbReference>
<proteinExistence type="predicted"/>
<dbReference type="EMBL" id="CBSZ010000266">
    <property type="protein sequence ID" value="CDH24965.1"/>
    <property type="molecule type" value="Genomic_DNA"/>
</dbReference>
<name>A0A077PKM9_XENBV</name>
<sequence>MSKEFYPMLTVKQVDSAKPKEKLYRLALFNNQIDRFSFKVIGKFLG</sequence>